<reference evidence="2" key="2">
    <citation type="submission" date="2020-09" db="EMBL/GenBank/DDBJ databases">
        <authorList>
            <person name="Sun Q."/>
            <person name="Ohkuma M."/>
        </authorList>
    </citation>
    <scope>NUCLEOTIDE SEQUENCE</scope>
    <source>
        <strain evidence="2">JCM 4059</strain>
    </source>
</reference>
<accession>A0A919B3G1</accession>
<keyword evidence="3" id="KW-1185">Reference proteome</keyword>
<organism evidence="2 3">
    <name type="scientific">Streptomyces mashuensis</name>
    <dbReference type="NCBI Taxonomy" id="33904"/>
    <lineage>
        <taxon>Bacteria</taxon>
        <taxon>Bacillati</taxon>
        <taxon>Actinomycetota</taxon>
        <taxon>Actinomycetes</taxon>
        <taxon>Kitasatosporales</taxon>
        <taxon>Streptomycetaceae</taxon>
        <taxon>Streptomyces</taxon>
    </lineage>
</organism>
<evidence type="ECO:0000313" key="2">
    <source>
        <dbReference type="EMBL" id="GHF40842.1"/>
    </source>
</evidence>
<reference evidence="2" key="1">
    <citation type="journal article" date="2014" name="Int. J. Syst. Evol. Microbiol.">
        <title>Complete genome sequence of Corynebacterium casei LMG S-19264T (=DSM 44701T), isolated from a smear-ripened cheese.</title>
        <authorList>
            <consortium name="US DOE Joint Genome Institute (JGI-PGF)"/>
            <person name="Walter F."/>
            <person name="Albersmeier A."/>
            <person name="Kalinowski J."/>
            <person name="Ruckert C."/>
        </authorList>
    </citation>
    <scope>NUCLEOTIDE SEQUENCE</scope>
    <source>
        <strain evidence="2">JCM 4059</strain>
    </source>
</reference>
<dbReference type="AlphaFoldDB" id="A0A919B3G1"/>
<evidence type="ECO:0000313" key="3">
    <source>
        <dbReference type="Proteomes" id="UP000638313"/>
    </source>
</evidence>
<dbReference type="Proteomes" id="UP000638313">
    <property type="component" value="Unassembled WGS sequence"/>
</dbReference>
<dbReference type="EMBL" id="BNBD01000003">
    <property type="protein sequence ID" value="GHF40842.1"/>
    <property type="molecule type" value="Genomic_DNA"/>
</dbReference>
<feature type="region of interest" description="Disordered" evidence="1">
    <location>
        <begin position="32"/>
        <end position="56"/>
    </location>
</feature>
<evidence type="ECO:0000256" key="1">
    <source>
        <dbReference type="SAM" id="MobiDB-lite"/>
    </source>
</evidence>
<name>A0A919B3G1_9ACTN</name>
<sequence length="137" mass="14816">MSLRYEVVLSCFLREETPETVLATLRRHLGLDESPPAAPDDAYPLLEPDPDSRLPGGDAATLRFQPEAHAWGLFSRNQWLDDDLGELATVLDLIAPHVAEPGYGGYVREDGDARGTAITFRDGTYGLLGHEPGGSAA</sequence>
<protein>
    <submittedName>
        <fullName evidence="2">Uncharacterized protein</fullName>
    </submittedName>
</protein>
<gene>
    <name evidence="2" type="ORF">GCM10010218_22820</name>
</gene>
<dbReference type="RefSeq" id="WP_190129372.1">
    <property type="nucleotide sequence ID" value="NZ_BNBD01000003.1"/>
</dbReference>
<feature type="compositionally biased region" description="Low complexity" evidence="1">
    <location>
        <begin position="32"/>
        <end position="46"/>
    </location>
</feature>
<proteinExistence type="predicted"/>
<comment type="caution">
    <text evidence="2">The sequence shown here is derived from an EMBL/GenBank/DDBJ whole genome shotgun (WGS) entry which is preliminary data.</text>
</comment>